<dbReference type="RefSeq" id="WP_015460456.1">
    <property type="nucleotide sequence ID" value="NZ_JACIEU010000017.1"/>
</dbReference>
<keyword evidence="3" id="KW-1185">Reference proteome</keyword>
<reference evidence="2 3" key="1">
    <citation type="submission" date="2020-08" db="EMBL/GenBank/DDBJ databases">
        <title>Genomic Encyclopedia of Type Strains, Phase IV (KMG-IV): sequencing the most valuable type-strain genomes for metagenomic binning, comparative biology and taxonomic classification.</title>
        <authorList>
            <person name="Goeker M."/>
        </authorList>
    </citation>
    <scope>NUCLEOTIDE SEQUENCE [LARGE SCALE GENOMIC DNA]</scope>
    <source>
        <strain evidence="2 3">DSM 19371</strain>
    </source>
</reference>
<name>A0A7W6PWT3_9SPHN</name>
<dbReference type="EMBL" id="JACIEU010000017">
    <property type="protein sequence ID" value="MBB4150178.1"/>
    <property type="molecule type" value="Genomic_DNA"/>
</dbReference>
<dbReference type="Pfam" id="PF10074">
    <property type="entry name" value="RovC_DNA-bd"/>
    <property type="match status" value="1"/>
</dbReference>
<evidence type="ECO:0000313" key="3">
    <source>
        <dbReference type="Proteomes" id="UP000590524"/>
    </source>
</evidence>
<evidence type="ECO:0000259" key="1">
    <source>
        <dbReference type="Pfam" id="PF10074"/>
    </source>
</evidence>
<feature type="domain" description="T6SS Transcription factor RovC-like DNA binding" evidence="1">
    <location>
        <begin position="9"/>
        <end position="83"/>
    </location>
</feature>
<dbReference type="AlphaFoldDB" id="A0A7W6PWT3"/>
<sequence length="87" mass="10472">MAIPDFDDRPPQSSRVTRYDERHFVTYLRMLEADEEGAHWREIVRIIFDLDPVREPQRAWGVYESHLARAKWMTEIGYLDLLQGRPR</sequence>
<organism evidence="2 3">
    <name type="scientific">Sphingobium scionense</name>
    <dbReference type="NCBI Taxonomy" id="1404341"/>
    <lineage>
        <taxon>Bacteria</taxon>
        <taxon>Pseudomonadati</taxon>
        <taxon>Pseudomonadota</taxon>
        <taxon>Alphaproteobacteria</taxon>
        <taxon>Sphingomonadales</taxon>
        <taxon>Sphingomonadaceae</taxon>
        <taxon>Sphingobium</taxon>
    </lineage>
</organism>
<dbReference type="Proteomes" id="UP000590524">
    <property type="component" value="Unassembled WGS sequence"/>
</dbReference>
<protein>
    <recommendedName>
        <fullName evidence="1">T6SS Transcription factor RovC-like DNA binding domain-containing protein</fullName>
    </recommendedName>
</protein>
<gene>
    <name evidence="2" type="ORF">GGQ90_003979</name>
</gene>
<evidence type="ECO:0000313" key="2">
    <source>
        <dbReference type="EMBL" id="MBB4150178.1"/>
    </source>
</evidence>
<comment type="caution">
    <text evidence="2">The sequence shown here is derived from an EMBL/GenBank/DDBJ whole genome shotgun (WGS) entry which is preliminary data.</text>
</comment>
<accession>A0A7W6PWT3</accession>
<dbReference type="InterPro" id="IPR018754">
    <property type="entry name" value="RovC-like_DNA-bd"/>
</dbReference>
<proteinExistence type="predicted"/>